<dbReference type="InterPro" id="IPR001497">
    <property type="entry name" value="MethylDNA_cys_MeTrfase_AS"/>
</dbReference>
<dbReference type="GO" id="GO:0003908">
    <property type="term" value="F:methylated-DNA-[protein]-cysteine S-methyltransferase activity"/>
    <property type="evidence" value="ECO:0007669"/>
    <property type="project" value="UniProtKB-EC"/>
</dbReference>
<evidence type="ECO:0000313" key="9">
    <source>
        <dbReference type="Proteomes" id="UP000028059"/>
    </source>
</evidence>
<dbReference type="EMBL" id="JOKN01000006">
    <property type="protein sequence ID" value="KEQ56996.1"/>
    <property type="molecule type" value="Genomic_DNA"/>
</dbReference>
<dbReference type="PROSITE" id="PS00374">
    <property type="entry name" value="MGMT"/>
    <property type="match status" value="1"/>
</dbReference>
<dbReference type="FunFam" id="1.10.10.10:FF:000787">
    <property type="entry name" value="Methylated-DNA--protein-cysteine methyltransferase"/>
    <property type="match status" value="1"/>
</dbReference>
<reference evidence="8 9" key="1">
    <citation type="submission" date="2014-06" db="EMBL/GenBank/DDBJ databases">
        <authorList>
            <person name="Ngugi D.K."/>
            <person name="Blom J."/>
            <person name="Alam I."/>
            <person name="Rashid M."/>
            <person name="Ba Alawi W."/>
            <person name="Zhang G."/>
            <person name="Hikmawan T."/>
            <person name="Guan Y."/>
            <person name="Antunes A."/>
            <person name="Siam R."/>
            <person name="ElDorry H."/>
            <person name="Bajic V."/>
            <person name="Stingl U."/>
        </authorList>
    </citation>
    <scope>NUCLEOTIDE SEQUENCE [LARGE SCALE GENOMIC DNA]</scope>
    <source>
        <strain evidence="8">SCGC AAA799-N04</strain>
    </source>
</reference>
<dbReference type="InterPro" id="IPR036388">
    <property type="entry name" value="WH-like_DNA-bd_sf"/>
</dbReference>
<evidence type="ECO:0000256" key="6">
    <source>
        <dbReference type="ARBA" id="ARBA00049348"/>
    </source>
</evidence>
<dbReference type="PANTHER" id="PTHR10815:SF13">
    <property type="entry name" value="METHYLATED-DNA--PROTEIN-CYSTEINE METHYLTRANSFERASE"/>
    <property type="match status" value="1"/>
</dbReference>
<dbReference type="Gene3D" id="1.10.10.10">
    <property type="entry name" value="Winged helix-like DNA-binding domain superfamily/Winged helix DNA-binding domain"/>
    <property type="match status" value="1"/>
</dbReference>
<feature type="domain" description="Methylated-DNA-[protein]-cysteine S-methyltransferase DNA binding" evidence="7">
    <location>
        <begin position="3"/>
        <end position="82"/>
    </location>
</feature>
<evidence type="ECO:0000256" key="3">
    <source>
        <dbReference type="ARBA" id="ARBA00022679"/>
    </source>
</evidence>
<dbReference type="GO" id="GO:0003905">
    <property type="term" value="F:alkylbase DNA N-glycosylase activity"/>
    <property type="evidence" value="ECO:0007669"/>
    <property type="project" value="UniProtKB-EC"/>
</dbReference>
<dbReference type="PATRIC" id="fig|1502293.3.peg.480"/>
<gene>
    <name evidence="8" type="primary">ogt</name>
    <name evidence="8" type="ORF">AAA799N04_00509</name>
</gene>
<dbReference type="Pfam" id="PF01035">
    <property type="entry name" value="DNA_binding_1"/>
    <property type="match status" value="1"/>
</dbReference>
<dbReference type="EC" id="3.2.2.21" evidence="8"/>
<accession>A0A081RP73</accession>
<proteinExistence type="predicted"/>
<dbReference type="AlphaFoldDB" id="A0A081RP73"/>
<evidence type="ECO:0000313" key="8">
    <source>
        <dbReference type="EMBL" id="KEQ56996.1"/>
    </source>
</evidence>
<name>A0A081RP73_9ARCH</name>
<dbReference type="GO" id="GO:0006281">
    <property type="term" value="P:DNA repair"/>
    <property type="evidence" value="ECO:0007669"/>
    <property type="project" value="UniProtKB-KW"/>
</dbReference>
<dbReference type="PANTHER" id="PTHR10815">
    <property type="entry name" value="METHYLATED-DNA--PROTEIN-CYSTEINE METHYLTRANSFERASE"/>
    <property type="match status" value="1"/>
</dbReference>
<dbReference type="CDD" id="cd06445">
    <property type="entry name" value="ATase"/>
    <property type="match status" value="1"/>
</dbReference>
<evidence type="ECO:0000259" key="7">
    <source>
        <dbReference type="Pfam" id="PF01035"/>
    </source>
</evidence>
<keyword evidence="5" id="KW-0234">DNA repair</keyword>
<organism evidence="8 9">
    <name type="scientific">Marine Group I thaumarchaeote SCGC AAA799-N04</name>
    <dbReference type="NCBI Taxonomy" id="1502293"/>
    <lineage>
        <taxon>Archaea</taxon>
        <taxon>Nitrososphaerota</taxon>
        <taxon>Marine Group I</taxon>
    </lineage>
</organism>
<keyword evidence="3 8" id="KW-0808">Transferase</keyword>
<keyword evidence="4" id="KW-0227">DNA damage</keyword>
<evidence type="ECO:0000256" key="5">
    <source>
        <dbReference type="ARBA" id="ARBA00023204"/>
    </source>
</evidence>
<comment type="catalytic activity">
    <reaction evidence="6">
        <text>a 6-O-methyl-2'-deoxyguanosine in DNA + L-cysteinyl-[protein] = S-methyl-L-cysteinyl-[protein] + a 2'-deoxyguanosine in DNA</text>
        <dbReference type="Rhea" id="RHEA:24000"/>
        <dbReference type="Rhea" id="RHEA-COMP:10131"/>
        <dbReference type="Rhea" id="RHEA-COMP:10132"/>
        <dbReference type="Rhea" id="RHEA-COMP:11367"/>
        <dbReference type="Rhea" id="RHEA-COMP:11368"/>
        <dbReference type="ChEBI" id="CHEBI:29950"/>
        <dbReference type="ChEBI" id="CHEBI:82612"/>
        <dbReference type="ChEBI" id="CHEBI:85445"/>
        <dbReference type="ChEBI" id="CHEBI:85448"/>
        <dbReference type="EC" id="2.1.1.63"/>
    </reaction>
</comment>
<evidence type="ECO:0000256" key="4">
    <source>
        <dbReference type="ARBA" id="ARBA00022763"/>
    </source>
</evidence>
<comment type="caution">
    <text evidence="8">The sequence shown here is derived from an EMBL/GenBank/DDBJ whole genome shotgun (WGS) entry which is preliminary data.</text>
</comment>
<protein>
    <submittedName>
        <fullName evidence="8">Methylated-DNA--protein-cysteine methyltransferase</fullName>
        <ecNumber evidence="8">3.2.2.21</ecNumber>
    </submittedName>
</protein>
<keyword evidence="9" id="KW-1185">Reference proteome</keyword>
<evidence type="ECO:0000256" key="1">
    <source>
        <dbReference type="ARBA" id="ARBA00001286"/>
    </source>
</evidence>
<dbReference type="Proteomes" id="UP000028059">
    <property type="component" value="Unassembled WGS sequence"/>
</dbReference>
<dbReference type="SUPFAM" id="SSF46767">
    <property type="entry name" value="Methylated DNA-protein cysteine methyltransferase, C-terminal domain"/>
    <property type="match status" value="1"/>
</dbReference>
<dbReference type="InterPro" id="IPR014048">
    <property type="entry name" value="MethylDNA_cys_MeTrfase_DNA-bd"/>
</dbReference>
<dbReference type="InterPro" id="IPR036217">
    <property type="entry name" value="MethylDNA_cys_MeTrfase_DNAb"/>
</dbReference>
<keyword evidence="8" id="KW-0326">Glycosidase</keyword>
<sequence>MNLEKKIYKKLLEVPKGQITTYGELAKAVGLKNGQRTVGRIMNKNPYPVIIPCHRVVMSNGKVGGYAYGEHIKTKMLNDEGIKIENGKILDWEKTVYRF</sequence>
<keyword evidence="8" id="KW-0378">Hydrolase</keyword>
<keyword evidence="2 8" id="KW-0489">Methyltransferase</keyword>
<dbReference type="GO" id="GO:0032259">
    <property type="term" value="P:methylation"/>
    <property type="evidence" value="ECO:0007669"/>
    <property type="project" value="UniProtKB-KW"/>
</dbReference>
<evidence type="ECO:0000256" key="2">
    <source>
        <dbReference type="ARBA" id="ARBA00022603"/>
    </source>
</evidence>
<dbReference type="NCBIfam" id="TIGR00589">
    <property type="entry name" value="ogt"/>
    <property type="match status" value="1"/>
</dbReference>
<comment type="catalytic activity">
    <reaction evidence="1">
        <text>a 4-O-methyl-thymidine in DNA + L-cysteinyl-[protein] = a thymidine in DNA + S-methyl-L-cysteinyl-[protein]</text>
        <dbReference type="Rhea" id="RHEA:53428"/>
        <dbReference type="Rhea" id="RHEA-COMP:10131"/>
        <dbReference type="Rhea" id="RHEA-COMP:10132"/>
        <dbReference type="Rhea" id="RHEA-COMP:13555"/>
        <dbReference type="Rhea" id="RHEA-COMP:13556"/>
        <dbReference type="ChEBI" id="CHEBI:29950"/>
        <dbReference type="ChEBI" id="CHEBI:82612"/>
        <dbReference type="ChEBI" id="CHEBI:137386"/>
        <dbReference type="ChEBI" id="CHEBI:137387"/>
        <dbReference type="EC" id="2.1.1.63"/>
    </reaction>
</comment>